<protein>
    <submittedName>
        <fullName evidence="7">Fungal-specific transcription factor domain-containing protein</fullName>
    </submittedName>
</protein>
<dbReference type="PROSITE" id="PS00463">
    <property type="entry name" value="ZN2_CY6_FUNGAL_1"/>
    <property type="match status" value="1"/>
</dbReference>
<dbReference type="SUPFAM" id="SSF57701">
    <property type="entry name" value="Zn2/Cys6 DNA-binding domain"/>
    <property type="match status" value="1"/>
</dbReference>
<dbReference type="SMART" id="SM00066">
    <property type="entry name" value="GAL4"/>
    <property type="match status" value="1"/>
</dbReference>
<feature type="domain" description="Zn(2)-C6 fungal-type" evidence="6">
    <location>
        <begin position="18"/>
        <end position="47"/>
    </location>
</feature>
<dbReference type="Gene3D" id="4.10.240.10">
    <property type="entry name" value="Zn(2)-C6 fungal-type DNA-binding domain"/>
    <property type="match status" value="1"/>
</dbReference>
<dbReference type="InterPro" id="IPR007219">
    <property type="entry name" value="XnlR_reg_dom"/>
</dbReference>
<dbReference type="PANTHER" id="PTHR47424:SF15">
    <property type="entry name" value="ZN(II)2CYS6 TRANSCRIPTION FACTOR (EUROFUNG)"/>
    <property type="match status" value="1"/>
</dbReference>
<dbReference type="CDD" id="cd12148">
    <property type="entry name" value="fungal_TF_MHR"/>
    <property type="match status" value="1"/>
</dbReference>
<feature type="compositionally biased region" description="Polar residues" evidence="5">
    <location>
        <begin position="103"/>
        <end position="119"/>
    </location>
</feature>
<comment type="caution">
    <text evidence="7">The sequence shown here is derived from an EMBL/GenBank/DDBJ whole genome shotgun (WGS) entry which is preliminary data.</text>
</comment>
<dbReference type="Pfam" id="PF04082">
    <property type="entry name" value="Fungal_trans"/>
    <property type="match status" value="1"/>
</dbReference>
<dbReference type="EMBL" id="JBBWRZ010000004">
    <property type="protein sequence ID" value="KAK8238645.1"/>
    <property type="molecule type" value="Genomic_DNA"/>
</dbReference>
<organism evidence="7 8">
    <name type="scientific">Phyllosticta capitalensis</name>
    <dbReference type="NCBI Taxonomy" id="121624"/>
    <lineage>
        <taxon>Eukaryota</taxon>
        <taxon>Fungi</taxon>
        <taxon>Dikarya</taxon>
        <taxon>Ascomycota</taxon>
        <taxon>Pezizomycotina</taxon>
        <taxon>Dothideomycetes</taxon>
        <taxon>Dothideomycetes incertae sedis</taxon>
        <taxon>Botryosphaeriales</taxon>
        <taxon>Phyllostictaceae</taxon>
        <taxon>Phyllosticta</taxon>
    </lineage>
</organism>
<keyword evidence="2" id="KW-0805">Transcription regulation</keyword>
<dbReference type="InterPro" id="IPR036864">
    <property type="entry name" value="Zn2-C6_fun-type_DNA-bd_sf"/>
</dbReference>
<feature type="region of interest" description="Disordered" evidence="5">
    <location>
        <begin position="56"/>
        <end position="119"/>
    </location>
</feature>
<evidence type="ECO:0000256" key="1">
    <source>
        <dbReference type="ARBA" id="ARBA00022723"/>
    </source>
</evidence>
<dbReference type="CDD" id="cd00067">
    <property type="entry name" value="GAL4"/>
    <property type="match status" value="1"/>
</dbReference>
<evidence type="ECO:0000256" key="4">
    <source>
        <dbReference type="ARBA" id="ARBA00023242"/>
    </source>
</evidence>
<reference evidence="7 8" key="1">
    <citation type="submission" date="2024-04" db="EMBL/GenBank/DDBJ databases">
        <title>Phyllosticta paracitricarpa is synonymous to the EU quarantine fungus P. citricarpa based on phylogenomic analyses.</title>
        <authorList>
            <consortium name="Lawrence Berkeley National Laboratory"/>
            <person name="Van Ingen-Buijs V.A."/>
            <person name="Van Westerhoven A.C."/>
            <person name="Haridas S."/>
            <person name="Skiadas P."/>
            <person name="Martin F."/>
            <person name="Groenewald J.Z."/>
            <person name="Crous P.W."/>
            <person name="Seidl M.F."/>
        </authorList>
    </citation>
    <scope>NUCLEOTIDE SEQUENCE [LARGE SCALE GENOMIC DNA]</scope>
    <source>
        <strain evidence="7 8">CBS 123374</strain>
    </source>
</reference>
<evidence type="ECO:0000313" key="8">
    <source>
        <dbReference type="Proteomes" id="UP001492380"/>
    </source>
</evidence>
<dbReference type="Proteomes" id="UP001492380">
    <property type="component" value="Unassembled WGS sequence"/>
</dbReference>
<keyword evidence="4" id="KW-0539">Nucleus</keyword>
<dbReference type="Pfam" id="PF00172">
    <property type="entry name" value="Zn_clus"/>
    <property type="match status" value="1"/>
</dbReference>
<dbReference type="PANTHER" id="PTHR47424">
    <property type="entry name" value="REGULATORY PROTEIN GAL4"/>
    <property type="match status" value="1"/>
</dbReference>
<feature type="compositionally biased region" description="Low complexity" evidence="5">
    <location>
        <begin position="681"/>
        <end position="693"/>
    </location>
</feature>
<evidence type="ECO:0000313" key="7">
    <source>
        <dbReference type="EMBL" id="KAK8238645.1"/>
    </source>
</evidence>
<evidence type="ECO:0000256" key="2">
    <source>
        <dbReference type="ARBA" id="ARBA00023015"/>
    </source>
</evidence>
<feature type="region of interest" description="Disordered" evidence="5">
    <location>
        <begin position="643"/>
        <end position="693"/>
    </location>
</feature>
<dbReference type="InterPro" id="IPR001138">
    <property type="entry name" value="Zn2Cys6_DnaBD"/>
</dbReference>
<evidence type="ECO:0000256" key="5">
    <source>
        <dbReference type="SAM" id="MobiDB-lite"/>
    </source>
</evidence>
<dbReference type="SMART" id="SM00906">
    <property type="entry name" value="Fungal_trans"/>
    <property type="match status" value="1"/>
</dbReference>
<feature type="region of interest" description="Disordered" evidence="5">
    <location>
        <begin position="699"/>
        <end position="718"/>
    </location>
</feature>
<name>A0ABR1YUJ9_9PEZI</name>
<proteinExistence type="predicted"/>
<dbReference type="PROSITE" id="PS50048">
    <property type="entry name" value="ZN2_CY6_FUNGAL_2"/>
    <property type="match status" value="1"/>
</dbReference>
<accession>A0ABR1YUJ9</accession>
<gene>
    <name evidence="7" type="ORF">HDK90DRAFT_233331</name>
</gene>
<dbReference type="InterPro" id="IPR051127">
    <property type="entry name" value="Fungal_SecMet_Regulators"/>
</dbReference>
<evidence type="ECO:0000256" key="3">
    <source>
        <dbReference type="ARBA" id="ARBA00023163"/>
    </source>
</evidence>
<feature type="compositionally biased region" description="Low complexity" evidence="5">
    <location>
        <begin position="659"/>
        <end position="674"/>
    </location>
</feature>
<evidence type="ECO:0000259" key="6">
    <source>
        <dbReference type="PROSITE" id="PS50048"/>
    </source>
</evidence>
<keyword evidence="3" id="KW-0804">Transcription</keyword>
<keyword evidence="8" id="KW-1185">Reference proteome</keyword>
<keyword evidence="1" id="KW-0479">Metal-binding</keyword>
<sequence length="762" mass="84426">MDNSSPAASLRGPKIPKACEECRRRKQKCNGLNPCNICSKRNTPCEYRSYIRRRTGRSSTTDYEHQSPVLVASGGDHQQPLRKRSRIDRDECDQSGDQELKQELSSTTSSSDPDANTFSDVPPRYHIFSSIRATHAPADSPSCVLQLYYGSSSNFSFLQHIHAHLNAQEESVPRRNAHVDEVQNGNEGIDVFKYQGLAFGSLNGPRDSNPLFLRQDLAKSFLQNYCQTAHFHIPVLPAEQLWANFERLYGSADEGTIDPAERAIVVVAMAIGASQTTHDNWRRTLLSQARSEAESMSHIVNLRAVQIALLMAHCEFMTGNPNSSYLYLGAAIRKALASGMHRRTPTNRLPTQESNEAKRTCWSLFCYESIICLCLGRPSSFSQADVGLAKAERPSFMASYVRLCEIIRMVQHLHNHHDSTPSRDLKAAHGIRQALKDFAAMVKEDLGFAIGGEPVVETQERFVEQVVMSYLHYYTQVLAFRPFLLLFVELKRRADAENGGQPEPKTPFNSPPLLEACEHCVDPARKIVMFAETVFAQRGLGETEGVYNHIFFLESACFVLILAALHDQHGAGRHIRYIRRGIAALRQMIHREPIISVIAAIETMATRVEQLRGMAPQQRAQFTAPINSIQSLLQSDAPATAAATVPPYNGGTNGSAIRTPQSSTTSPTDPTQPSQQPPLPSQQQQQQPQQQLPIQTETDISPGFGMIDPNTPAGLTDSSSGQFYDSAWPLMDWNFDLSTLDLESFVSVMGNGSGNAAGYGYA</sequence>